<keyword evidence="2" id="KW-0808">Transferase</keyword>
<dbReference type="RefSeq" id="WP_096726223.1">
    <property type="nucleotide sequence ID" value="NZ_MTZV01000006.1"/>
</dbReference>
<dbReference type="OrthoDB" id="5295305at2"/>
<feature type="domain" description="N-acetyltransferase" evidence="1">
    <location>
        <begin position="18"/>
        <end position="178"/>
    </location>
</feature>
<gene>
    <name evidence="2" type="ORF">BWP39_28215</name>
</gene>
<dbReference type="AlphaFoldDB" id="A0A2A4ET40"/>
<accession>A0A2A4ET40</accession>
<dbReference type="SUPFAM" id="SSF55729">
    <property type="entry name" value="Acyl-CoA N-acyltransferases (Nat)"/>
    <property type="match status" value="1"/>
</dbReference>
<dbReference type="EMBL" id="MTZV01000006">
    <property type="protein sequence ID" value="PCE23568.1"/>
    <property type="molecule type" value="Genomic_DNA"/>
</dbReference>
<dbReference type="PANTHER" id="PTHR43610:SF1">
    <property type="entry name" value="N-ACETYLTRANSFERASE DOMAIN-CONTAINING PROTEIN"/>
    <property type="match status" value="1"/>
</dbReference>
<dbReference type="Gene3D" id="3.40.630.30">
    <property type="match status" value="1"/>
</dbReference>
<sequence length="203" mass="22446">MSDNVSELVQPTLVGTIVELQPLRPEHASGLLAAAADGELWNMSVTVVPGPATIHAYIASALEGKRAGTAMPFVIVRRDTGALVGSTRFWKIDRANRKMEIGHTWLSESVQRSGVNTESKLLLLTHAFEVMNAVRVQFTTDELNEKSRAAILRIGAKQEGIVRHERIMPDGRKRNSVRFSIIDSEWVDVKTMLLQKVARSAAY</sequence>
<name>A0A2A4ET40_9BURK</name>
<proteinExistence type="predicted"/>
<dbReference type="PANTHER" id="PTHR43610">
    <property type="entry name" value="BLL6696 PROTEIN"/>
    <property type="match status" value="1"/>
</dbReference>
<organism evidence="2 3">
    <name type="scientific">Paraburkholderia acidicola</name>
    <dbReference type="NCBI Taxonomy" id="1912599"/>
    <lineage>
        <taxon>Bacteria</taxon>
        <taxon>Pseudomonadati</taxon>
        <taxon>Pseudomonadota</taxon>
        <taxon>Betaproteobacteria</taxon>
        <taxon>Burkholderiales</taxon>
        <taxon>Burkholderiaceae</taxon>
        <taxon>Paraburkholderia</taxon>
    </lineage>
</organism>
<evidence type="ECO:0000313" key="2">
    <source>
        <dbReference type="EMBL" id="PCE23568.1"/>
    </source>
</evidence>
<dbReference type="GO" id="GO:0016747">
    <property type="term" value="F:acyltransferase activity, transferring groups other than amino-acyl groups"/>
    <property type="evidence" value="ECO:0007669"/>
    <property type="project" value="InterPro"/>
</dbReference>
<dbReference type="InterPro" id="IPR016181">
    <property type="entry name" value="Acyl_CoA_acyltransferase"/>
</dbReference>
<dbReference type="Proteomes" id="UP000218022">
    <property type="component" value="Unassembled WGS sequence"/>
</dbReference>
<protein>
    <submittedName>
        <fullName evidence="2">GNAT family N-acetyltransferase</fullName>
    </submittedName>
</protein>
<dbReference type="PROSITE" id="PS51186">
    <property type="entry name" value="GNAT"/>
    <property type="match status" value="1"/>
</dbReference>
<evidence type="ECO:0000259" key="1">
    <source>
        <dbReference type="PROSITE" id="PS51186"/>
    </source>
</evidence>
<dbReference type="InterPro" id="IPR000182">
    <property type="entry name" value="GNAT_dom"/>
</dbReference>
<dbReference type="Pfam" id="PF13302">
    <property type="entry name" value="Acetyltransf_3"/>
    <property type="match status" value="1"/>
</dbReference>
<evidence type="ECO:0000313" key="3">
    <source>
        <dbReference type="Proteomes" id="UP000218022"/>
    </source>
</evidence>
<reference evidence="2 3" key="1">
    <citation type="submission" date="2017-01" db="EMBL/GenBank/DDBJ databases">
        <title>Whole-Genome Shotgun Sequencing of Two beta-Proteobacterial Species in Search of the Bulgecin Biosynthetic Cluster.</title>
        <authorList>
            <person name="Horsman M.E."/>
            <person name="Marous D.R."/>
            <person name="Li R."/>
            <person name="Oliver R.A."/>
            <person name="Byun B."/>
            <person name="Emrich S.J."/>
            <person name="Boggess B."/>
            <person name="Townsend C.A."/>
            <person name="Mobashery S."/>
        </authorList>
    </citation>
    <scope>NUCLEOTIDE SEQUENCE [LARGE SCALE GENOMIC DNA]</scope>
    <source>
        <strain evidence="2 3">ATCC 31363</strain>
    </source>
</reference>
<comment type="caution">
    <text evidence="2">The sequence shown here is derived from an EMBL/GenBank/DDBJ whole genome shotgun (WGS) entry which is preliminary data.</text>
</comment>